<keyword evidence="5" id="KW-0804">Transcription</keyword>
<dbReference type="GO" id="GO:0000981">
    <property type="term" value="F:DNA-binding transcription factor activity, RNA polymerase II-specific"/>
    <property type="evidence" value="ECO:0007669"/>
    <property type="project" value="InterPro"/>
</dbReference>
<dbReference type="PRINTS" id="PR00755">
    <property type="entry name" value="AFLATOXINBRP"/>
</dbReference>
<proteinExistence type="predicted"/>
<dbReference type="Pfam" id="PF00172">
    <property type="entry name" value="Zn_clus"/>
    <property type="match status" value="1"/>
</dbReference>
<keyword evidence="6" id="KW-0539">Nucleus</keyword>
<dbReference type="PANTHER" id="PTHR47660:SF3">
    <property type="entry name" value="FINGER DOMAIN PROTEIN, PUTATIVE (AFU_ORTHOLOGUE AFUA_4G03310)-RELATED"/>
    <property type="match status" value="1"/>
</dbReference>
<dbReference type="EMBL" id="JAPMSZ010000010">
    <property type="protein sequence ID" value="KAJ5087089.1"/>
    <property type="molecule type" value="Genomic_DNA"/>
</dbReference>
<dbReference type="GO" id="GO:0008270">
    <property type="term" value="F:zinc ion binding"/>
    <property type="evidence" value="ECO:0007669"/>
    <property type="project" value="InterPro"/>
</dbReference>
<evidence type="ECO:0000256" key="2">
    <source>
        <dbReference type="ARBA" id="ARBA00022833"/>
    </source>
</evidence>
<reference evidence="8" key="1">
    <citation type="submission" date="2022-11" db="EMBL/GenBank/DDBJ databases">
        <authorList>
            <person name="Petersen C."/>
        </authorList>
    </citation>
    <scope>NUCLEOTIDE SEQUENCE</scope>
    <source>
        <strain evidence="8">IBT 34128</strain>
    </source>
</reference>
<dbReference type="Gene3D" id="4.10.240.10">
    <property type="entry name" value="Zn(2)-C6 fungal-type DNA-binding domain"/>
    <property type="match status" value="1"/>
</dbReference>
<evidence type="ECO:0000313" key="9">
    <source>
        <dbReference type="Proteomes" id="UP001141434"/>
    </source>
</evidence>
<keyword evidence="9" id="KW-1185">Reference proteome</keyword>
<dbReference type="SUPFAM" id="SSF57701">
    <property type="entry name" value="Zn2/Cys6 DNA-binding domain"/>
    <property type="match status" value="1"/>
</dbReference>
<gene>
    <name evidence="8" type="ORF">NUU61_008396</name>
</gene>
<comment type="caution">
    <text evidence="8">The sequence shown here is derived from an EMBL/GenBank/DDBJ whole genome shotgun (WGS) entry which is preliminary data.</text>
</comment>
<dbReference type="RefSeq" id="XP_056509214.1">
    <property type="nucleotide sequence ID" value="XM_056658921.1"/>
</dbReference>
<keyword evidence="4" id="KW-0238">DNA-binding</keyword>
<feature type="domain" description="Zn(2)-C6 fungal-type" evidence="7">
    <location>
        <begin position="19"/>
        <end position="49"/>
    </location>
</feature>
<keyword evidence="1" id="KW-0479">Metal-binding</keyword>
<keyword evidence="3" id="KW-0805">Transcription regulation</keyword>
<dbReference type="CDD" id="cd00067">
    <property type="entry name" value="GAL4"/>
    <property type="match status" value="1"/>
</dbReference>
<dbReference type="GO" id="GO:0003677">
    <property type="term" value="F:DNA binding"/>
    <property type="evidence" value="ECO:0007669"/>
    <property type="project" value="UniProtKB-KW"/>
</dbReference>
<dbReference type="GeneID" id="81398090"/>
<name>A0A9W9JZ05_9EURO</name>
<evidence type="ECO:0000256" key="1">
    <source>
        <dbReference type="ARBA" id="ARBA00022723"/>
    </source>
</evidence>
<keyword evidence="2" id="KW-0862">Zinc</keyword>
<evidence type="ECO:0000313" key="8">
    <source>
        <dbReference type="EMBL" id="KAJ5087089.1"/>
    </source>
</evidence>
<sequence>MRHRRRCRGSQKPPTRRRACNACVQAKAKCSYTQPSCSRCAARGAPCEYLSTAPEAAAKFTRLEDPRELAGPDEASWPLENFQLSPFELSMSGFPDLTQDHVDCSLQDLVHLLGQYPKSLLRHDFCSPFLHRALYEQEVPDMATLVKSSMAICCGSAMETTDGIRFARHAMDVERQRLIESYPSYQCMQQLDALHAMLIYGILELRASSEDTKEDWKQKTHAKGLKSPFLAKMTKGFIHSHLDASDRGLMLGSTQSLLYTWVQWQVAETARRTIFLANIVHFLSNYDLEGGRQSPYYEPLDDELILNLPLPCSHALWSARTDQDWTLTKDFSENNASSTDLFSAFQLGSDTMTLGYLLSNFSKEYLLANLVHTAGFGGSDELRAFVILCALKQFS</sequence>
<dbReference type="Proteomes" id="UP001141434">
    <property type="component" value="Unassembled WGS sequence"/>
</dbReference>
<dbReference type="PANTHER" id="PTHR47660">
    <property type="entry name" value="TRANSCRIPTION FACTOR WITH C2H2 AND ZN(2)-CYS(6) DNA BINDING DOMAIN (EUROFUNG)-RELATED-RELATED"/>
    <property type="match status" value="1"/>
</dbReference>
<evidence type="ECO:0000256" key="5">
    <source>
        <dbReference type="ARBA" id="ARBA00023163"/>
    </source>
</evidence>
<organism evidence="8 9">
    <name type="scientific">Penicillium alfredii</name>
    <dbReference type="NCBI Taxonomy" id="1506179"/>
    <lineage>
        <taxon>Eukaryota</taxon>
        <taxon>Fungi</taxon>
        <taxon>Dikarya</taxon>
        <taxon>Ascomycota</taxon>
        <taxon>Pezizomycotina</taxon>
        <taxon>Eurotiomycetes</taxon>
        <taxon>Eurotiomycetidae</taxon>
        <taxon>Eurotiales</taxon>
        <taxon>Aspergillaceae</taxon>
        <taxon>Penicillium</taxon>
    </lineage>
</organism>
<dbReference type="InterPro" id="IPR001138">
    <property type="entry name" value="Zn2Cys6_DnaBD"/>
</dbReference>
<dbReference type="SMART" id="SM00066">
    <property type="entry name" value="GAL4"/>
    <property type="match status" value="1"/>
</dbReference>
<evidence type="ECO:0000256" key="6">
    <source>
        <dbReference type="ARBA" id="ARBA00023242"/>
    </source>
</evidence>
<dbReference type="InterPro" id="IPR036864">
    <property type="entry name" value="Zn2-C6_fun-type_DNA-bd_sf"/>
</dbReference>
<evidence type="ECO:0000259" key="7">
    <source>
        <dbReference type="PROSITE" id="PS50048"/>
    </source>
</evidence>
<evidence type="ECO:0000256" key="4">
    <source>
        <dbReference type="ARBA" id="ARBA00023125"/>
    </source>
</evidence>
<dbReference type="PROSITE" id="PS50048">
    <property type="entry name" value="ZN2_CY6_FUNGAL_2"/>
    <property type="match status" value="1"/>
</dbReference>
<protein>
    <recommendedName>
        <fullName evidence="7">Zn(2)-C6 fungal-type domain-containing protein</fullName>
    </recommendedName>
</protein>
<dbReference type="AlphaFoldDB" id="A0A9W9JZ05"/>
<dbReference type="OrthoDB" id="5423818at2759"/>
<evidence type="ECO:0000256" key="3">
    <source>
        <dbReference type="ARBA" id="ARBA00023015"/>
    </source>
</evidence>
<reference evidence="8" key="2">
    <citation type="journal article" date="2023" name="IMA Fungus">
        <title>Comparative genomic study of the Penicillium genus elucidates a diverse pangenome and 15 lateral gene transfer events.</title>
        <authorList>
            <person name="Petersen C."/>
            <person name="Sorensen T."/>
            <person name="Nielsen M.R."/>
            <person name="Sondergaard T.E."/>
            <person name="Sorensen J.L."/>
            <person name="Fitzpatrick D.A."/>
            <person name="Frisvad J.C."/>
            <person name="Nielsen K.L."/>
        </authorList>
    </citation>
    <scope>NUCLEOTIDE SEQUENCE</scope>
    <source>
        <strain evidence="8">IBT 34128</strain>
    </source>
</reference>
<accession>A0A9W9JZ05</accession>